<evidence type="ECO:0000256" key="1">
    <source>
        <dbReference type="SAM" id="MobiDB-lite"/>
    </source>
</evidence>
<feature type="region of interest" description="Disordered" evidence="1">
    <location>
        <begin position="1"/>
        <end position="24"/>
    </location>
</feature>
<reference evidence="3" key="1">
    <citation type="journal article" date="2019" name="Nat. Commun.">
        <title>Expansion of phycobilisome linker gene families in mesophilic red algae.</title>
        <authorList>
            <person name="Lee J."/>
            <person name="Kim D."/>
            <person name="Bhattacharya D."/>
            <person name="Yoon H.S."/>
        </authorList>
    </citation>
    <scope>NUCLEOTIDE SEQUENCE [LARGE SCALE GENOMIC DNA]</scope>
    <source>
        <strain evidence="3">CCMP 1328</strain>
    </source>
</reference>
<feature type="region of interest" description="Disordered" evidence="1">
    <location>
        <begin position="83"/>
        <end position="141"/>
    </location>
</feature>
<dbReference type="EMBL" id="VRMN01000005">
    <property type="protein sequence ID" value="KAA8493957.1"/>
    <property type="molecule type" value="Genomic_DNA"/>
</dbReference>
<feature type="compositionally biased region" description="Basic and acidic residues" evidence="1">
    <location>
        <begin position="106"/>
        <end position="126"/>
    </location>
</feature>
<dbReference type="Proteomes" id="UP000324585">
    <property type="component" value="Unassembled WGS sequence"/>
</dbReference>
<proteinExistence type="predicted"/>
<keyword evidence="3" id="KW-1185">Reference proteome</keyword>
<name>A0A5J4YU65_PORPP</name>
<dbReference type="Gene3D" id="3.30.1330.30">
    <property type="match status" value="1"/>
</dbReference>
<gene>
    <name evidence="2" type="ORF">FVE85_3932</name>
</gene>
<dbReference type="InterPro" id="IPR029064">
    <property type="entry name" value="Ribosomal_eL30-like_sf"/>
</dbReference>
<organism evidence="2 3">
    <name type="scientific">Porphyridium purpureum</name>
    <name type="common">Red alga</name>
    <name type="synonym">Porphyridium cruentum</name>
    <dbReference type="NCBI Taxonomy" id="35688"/>
    <lineage>
        <taxon>Eukaryota</taxon>
        <taxon>Rhodophyta</taxon>
        <taxon>Bangiophyceae</taxon>
        <taxon>Porphyridiales</taxon>
        <taxon>Porphyridiaceae</taxon>
        <taxon>Porphyridium</taxon>
    </lineage>
</organism>
<accession>A0A5J4YU65</accession>
<dbReference type="SUPFAM" id="SSF55315">
    <property type="entry name" value="L30e-like"/>
    <property type="match status" value="1"/>
</dbReference>
<protein>
    <submittedName>
        <fullName evidence="2">Uncharacterized protein</fullName>
    </submittedName>
</protein>
<evidence type="ECO:0000313" key="2">
    <source>
        <dbReference type="EMBL" id="KAA8493957.1"/>
    </source>
</evidence>
<dbReference type="AlphaFoldDB" id="A0A5J4YU65"/>
<sequence>MQTPTGRAGGAGAPRTSSRPPRLNVKSVVSSTYAVKVPVDQPDAAQRNAAAEFLRLVVQLCRQSARVAQAAQLDAESGLEIVEDGVPGPAKRPRLELGEQGADAGSCEHETGRETSERERAGKRDACSSSQSARRRTKRVERRKLTKMKPHGFVFGLNEVVRACERKEMAVVVIRFESTPHVVLTHILGLAYVYGVALLFMPEDSSIEYHEVSVLLARTQCFGIQREQLHEYTEFFPSIQAAMLQLDFNWLARRDRMPEKLSAKH</sequence>
<comment type="caution">
    <text evidence="2">The sequence shown here is derived from an EMBL/GenBank/DDBJ whole genome shotgun (WGS) entry which is preliminary data.</text>
</comment>
<evidence type="ECO:0000313" key="3">
    <source>
        <dbReference type="Proteomes" id="UP000324585"/>
    </source>
</evidence>